<feature type="compositionally biased region" description="Gly residues" evidence="5">
    <location>
        <begin position="34"/>
        <end position="44"/>
    </location>
</feature>
<accession>A0ABV9PNU1</accession>
<keyword evidence="8" id="KW-1185">Reference proteome</keyword>
<dbReference type="RefSeq" id="WP_344993768.1">
    <property type="nucleotide sequence ID" value="NZ_BAABCD010000022.1"/>
</dbReference>
<dbReference type="Proteomes" id="UP001595836">
    <property type="component" value="Unassembled WGS sequence"/>
</dbReference>
<dbReference type="EMBL" id="JBHSHP010000021">
    <property type="protein sequence ID" value="MFC4754802.1"/>
    <property type="molecule type" value="Genomic_DNA"/>
</dbReference>
<evidence type="ECO:0000313" key="8">
    <source>
        <dbReference type="Proteomes" id="UP001595836"/>
    </source>
</evidence>
<organism evidence="7 8">
    <name type="scientific">Dietzia aurantiaca</name>
    <dbReference type="NCBI Taxonomy" id="983873"/>
    <lineage>
        <taxon>Bacteria</taxon>
        <taxon>Bacillati</taxon>
        <taxon>Actinomycetota</taxon>
        <taxon>Actinomycetes</taxon>
        <taxon>Mycobacteriales</taxon>
        <taxon>Dietziaceae</taxon>
        <taxon>Dietzia</taxon>
    </lineage>
</organism>
<comment type="caution">
    <text evidence="7">The sequence shown here is derived from an EMBL/GenBank/DDBJ whole genome shotgun (WGS) entry which is preliminary data.</text>
</comment>
<evidence type="ECO:0000256" key="1">
    <source>
        <dbReference type="ARBA" id="ARBA00004370"/>
    </source>
</evidence>
<feature type="region of interest" description="Disordered" evidence="5">
    <location>
        <begin position="1"/>
        <end position="44"/>
    </location>
</feature>
<evidence type="ECO:0000256" key="2">
    <source>
        <dbReference type="ARBA" id="ARBA00022692"/>
    </source>
</evidence>
<reference evidence="8" key="1">
    <citation type="journal article" date="2019" name="Int. J. Syst. Evol. Microbiol.">
        <title>The Global Catalogue of Microorganisms (GCM) 10K type strain sequencing project: providing services to taxonomists for standard genome sequencing and annotation.</title>
        <authorList>
            <consortium name="The Broad Institute Genomics Platform"/>
            <consortium name="The Broad Institute Genome Sequencing Center for Infectious Disease"/>
            <person name="Wu L."/>
            <person name="Ma J."/>
        </authorList>
    </citation>
    <scope>NUCLEOTIDE SEQUENCE [LARGE SCALE GENOMIC DNA]</scope>
    <source>
        <strain evidence="8">JCM 11882</strain>
    </source>
</reference>
<keyword evidence="3 6" id="KW-1133">Transmembrane helix</keyword>
<comment type="subcellular location">
    <subcellularLocation>
        <location evidence="1">Membrane</location>
    </subcellularLocation>
</comment>
<keyword evidence="4 6" id="KW-0472">Membrane</keyword>
<evidence type="ECO:0000313" key="7">
    <source>
        <dbReference type="EMBL" id="MFC4754802.1"/>
    </source>
</evidence>
<name>A0ABV9PNU1_9ACTN</name>
<sequence>MTYPPQGDNSGQGNGYTDYSSQSGYSAQSAYGQGAPGQSGYGQSGYGQSGFGQPGYAQADYAQADYAAQTPSFAPAGAAQIGPPSNVGWAVASILFFWPLSFVAMTRALQVYPLWAAGRHAEAEAASATAKKLGMISLALVALLIVLYVVFLFILVGAAATAGY</sequence>
<feature type="transmembrane region" description="Helical" evidence="6">
    <location>
        <begin position="89"/>
        <end position="112"/>
    </location>
</feature>
<dbReference type="Pfam" id="PF04505">
    <property type="entry name" value="CD225"/>
    <property type="match status" value="1"/>
</dbReference>
<dbReference type="InterPro" id="IPR007593">
    <property type="entry name" value="CD225/Dispanin_fam"/>
</dbReference>
<evidence type="ECO:0000256" key="4">
    <source>
        <dbReference type="ARBA" id="ARBA00023136"/>
    </source>
</evidence>
<feature type="compositionally biased region" description="Low complexity" evidence="5">
    <location>
        <begin position="19"/>
        <end position="33"/>
    </location>
</feature>
<keyword evidence="2 6" id="KW-0812">Transmembrane</keyword>
<evidence type="ECO:0000256" key="5">
    <source>
        <dbReference type="SAM" id="MobiDB-lite"/>
    </source>
</evidence>
<protein>
    <submittedName>
        <fullName evidence="7">CD225/dispanin family protein</fullName>
    </submittedName>
</protein>
<gene>
    <name evidence="7" type="ORF">ACFO7U_08415</name>
</gene>
<evidence type="ECO:0000256" key="6">
    <source>
        <dbReference type="SAM" id="Phobius"/>
    </source>
</evidence>
<evidence type="ECO:0000256" key="3">
    <source>
        <dbReference type="ARBA" id="ARBA00022989"/>
    </source>
</evidence>
<feature type="compositionally biased region" description="Polar residues" evidence="5">
    <location>
        <begin position="7"/>
        <end position="18"/>
    </location>
</feature>
<feature type="transmembrane region" description="Helical" evidence="6">
    <location>
        <begin position="133"/>
        <end position="160"/>
    </location>
</feature>
<proteinExistence type="predicted"/>